<dbReference type="RefSeq" id="WP_118278733.1">
    <property type="nucleotide sequence ID" value="NZ_JAQDJO010000040.1"/>
</dbReference>
<protein>
    <recommendedName>
        <fullName evidence="3">Phage tail family protein</fullName>
    </recommendedName>
</protein>
<proteinExistence type="predicted"/>
<reference evidence="1 2" key="1">
    <citation type="submission" date="2018-08" db="EMBL/GenBank/DDBJ databases">
        <title>A genome reference for cultivated species of the human gut microbiota.</title>
        <authorList>
            <person name="Zou Y."/>
            <person name="Xue W."/>
            <person name="Luo G."/>
        </authorList>
    </citation>
    <scope>NUCLEOTIDE SEQUENCE [LARGE SCALE GENOMIC DNA]</scope>
    <source>
        <strain evidence="1 2">AM09-9</strain>
    </source>
</reference>
<dbReference type="EMBL" id="QRMI01000005">
    <property type="protein sequence ID" value="RHJ63254.1"/>
    <property type="molecule type" value="Genomic_DNA"/>
</dbReference>
<dbReference type="Proteomes" id="UP000285832">
    <property type="component" value="Unassembled WGS sequence"/>
</dbReference>
<evidence type="ECO:0000313" key="2">
    <source>
        <dbReference type="Proteomes" id="UP000285832"/>
    </source>
</evidence>
<name>A0A415D8G6_9FIRM</name>
<evidence type="ECO:0008006" key="3">
    <source>
        <dbReference type="Google" id="ProtNLM"/>
    </source>
</evidence>
<organism evidence="1 2">
    <name type="scientific">[Ruminococcus] lactaris</name>
    <dbReference type="NCBI Taxonomy" id="46228"/>
    <lineage>
        <taxon>Bacteria</taxon>
        <taxon>Bacillati</taxon>
        <taxon>Bacillota</taxon>
        <taxon>Clostridia</taxon>
        <taxon>Lachnospirales</taxon>
        <taxon>Lachnospiraceae</taxon>
        <taxon>Mediterraneibacter</taxon>
    </lineage>
</organism>
<sequence>MIREAYYKNSKGAILNFLADPYYTAEADWYDSEWDETASGYQKTVQVDVYDSGEGLAKNMEKLYSVLAVDADLGVHGKLYVNGTFLSCRVEKSKKSNWKGFDMAEVELTFTAPSLSWMTVVSQQFYPQSQMTAASGLDFPFDFPFDFADVRAGTAEFEIDHPSASDFKMTIYGPCINPKILINGYPYEVRTTLERNEYMIIDSAEQTVYKYLTNGTVSNLFNERGYEYSIFEKIPSGLIRVNWTGTYGIDLDIFLERREAAW</sequence>
<dbReference type="AlphaFoldDB" id="A0A415D8G6"/>
<accession>A0A415D8G6</accession>
<evidence type="ECO:0000313" key="1">
    <source>
        <dbReference type="EMBL" id="RHJ63254.1"/>
    </source>
</evidence>
<comment type="caution">
    <text evidence="1">The sequence shown here is derived from an EMBL/GenBank/DDBJ whole genome shotgun (WGS) entry which is preliminary data.</text>
</comment>
<gene>
    <name evidence="1" type="ORF">DW116_02770</name>
</gene>